<feature type="compositionally biased region" description="Basic and acidic residues" evidence="4">
    <location>
        <begin position="78"/>
        <end position="117"/>
    </location>
</feature>
<dbReference type="InterPro" id="IPR036770">
    <property type="entry name" value="Ankyrin_rpt-contain_sf"/>
</dbReference>
<evidence type="ECO:0000256" key="1">
    <source>
        <dbReference type="ARBA" id="ARBA00022737"/>
    </source>
</evidence>
<evidence type="ECO:0000313" key="6">
    <source>
        <dbReference type="Proteomes" id="UP001146793"/>
    </source>
</evidence>
<feature type="compositionally biased region" description="Basic residues" evidence="4">
    <location>
        <begin position="170"/>
        <end position="185"/>
    </location>
</feature>
<feature type="compositionally biased region" description="Low complexity" evidence="4">
    <location>
        <begin position="130"/>
        <end position="163"/>
    </location>
</feature>
<dbReference type="Proteomes" id="UP001146793">
    <property type="component" value="Unassembled WGS sequence"/>
</dbReference>
<dbReference type="PROSITE" id="PS50088">
    <property type="entry name" value="ANK_REPEAT"/>
    <property type="match status" value="1"/>
</dbReference>
<dbReference type="Pfam" id="PF13637">
    <property type="entry name" value="Ank_4"/>
    <property type="match status" value="1"/>
</dbReference>
<comment type="caution">
    <text evidence="5">The sequence shown here is derived from an EMBL/GenBank/DDBJ whole genome shotgun (WGS) entry which is preliminary data.</text>
</comment>
<protein>
    <submittedName>
        <fullName evidence="5">Ankyrin repeat ph and sec7 domain containing protein secg-related</fullName>
    </submittedName>
</protein>
<keyword evidence="2 3" id="KW-0040">ANK repeat</keyword>
<proteinExistence type="predicted"/>
<dbReference type="InterPro" id="IPR002110">
    <property type="entry name" value="Ankyrin_rpt"/>
</dbReference>
<dbReference type="PROSITE" id="PS50297">
    <property type="entry name" value="ANK_REP_REGION"/>
    <property type="match status" value="1"/>
</dbReference>
<dbReference type="AlphaFoldDB" id="A0AAV7YII7"/>
<feature type="repeat" description="ANK" evidence="3">
    <location>
        <begin position="278"/>
        <end position="310"/>
    </location>
</feature>
<keyword evidence="1" id="KW-0677">Repeat</keyword>
<organism evidence="5 6">
    <name type="scientific">Anaeramoeba flamelloides</name>
    <dbReference type="NCBI Taxonomy" id="1746091"/>
    <lineage>
        <taxon>Eukaryota</taxon>
        <taxon>Metamonada</taxon>
        <taxon>Anaeramoebidae</taxon>
        <taxon>Anaeramoeba</taxon>
    </lineage>
</organism>
<dbReference type="PANTHER" id="PTHR24126">
    <property type="entry name" value="ANKYRIN REPEAT, PH AND SEC7 DOMAIN CONTAINING PROTEIN SECG-RELATED"/>
    <property type="match status" value="1"/>
</dbReference>
<feature type="region of interest" description="Disordered" evidence="4">
    <location>
        <begin position="58"/>
        <end position="200"/>
    </location>
</feature>
<evidence type="ECO:0000313" key="5">
    <source>
        <dbReference type="EMBL" id="KAJ3429578.1"/>
    </source>
</evidence>
<dbReference type="Gene3D" id="1.25.40.20">
    <property type="entry name" value="Ankyrin repeat-containing domain"/>
    <property type="match status" value="1"/>
</dbReference>
<evidence type="ECO:0000256" key="2">
    <source>
        <dbReference type="ARBA" id="ARBA00023043"/>
    </source>
</evidence>
<name>A0AAV7YII7_9EUKA</name>
<evidence type="ECO:0000256" key="4">
    <source>
        <dbReference type="SAM" id="MobiDB-lite"/>
    </source>
</evidence>
<gene>
    <name evidence="5" type="ORF">M0812_24934</name>
</gene>
<dbReference type="SMART" id="SM00248">
    <property type="entry name" value="ANK"/>
    <property type="match status" value="2"/>
</dbReference>
<accession>A0AAV7YII7</accession>
<feature type="compositionally biased region" description="Basic residues" evidence="4">
    <location>
        <begin position="118"/>
        <end position="129"/>
    </location>
</feature>
<sequence>MKLYLKNQENKFREKMEKHQKILDTPILIEKENLEKEQLAKQQIKENEIGLKKALAIRTHSQIKKPTVITININKSKLTTDNKRSKSQDKNEKGKGKEKGRSKERSKKNNKDKDDKKNKKSKSRSKSRYKSSSESTDKTASSTEKSTEKSTGSSAGSSSLSSSETDDSNKKKKDGKDKRRNKNRVGNKDKRKKEEKGKIEEKENIKDNMEKKEEITKKEIAKRSLRTFKYLVKQKLPINGNDYTGKSPIHSCSIFGNYKTLKYLIKKKSVNPNVKDKYGNTPLYYATFHGHLKIIKFLKANGGNMKNINKNSETCLHAAIWGRYKYQGVWEQDQLIRFETILNYLGTLKLGTKRIKTEKKFRNQNYVTKRRMKEKNWDEIEMMFFDNSKSKSLIKKQKKKQNQKKFLKELKGIY</sequence>
<dbReference type="PANTHER" id="PTHR24126:SF14">
    <property type="entry name" value="ANK_REP_REGION DOMAIN-CONTAINING PROTEIN"/>
    <property type="match status" value="1"/>
</dbReference>
<dbReference type="EMBL" id="JANTQA010000057">
    <property type="protein sequence ID" value="KAJ3429578.1"/>
    <property type="molecule type" value="Genomic_DNA"/>
</dbReference>
<evidence type="ECO:0000256" key="3">
    <source>
        <dbReference type="PROSITE-ProRule" id="PRU00023"/>
    </source>
</evidence>
<feature type="compositionally biased region" description="Basic and acidic residues" evidence="4">
    <location>
        <begin position="186"/>
        <end position="200"/>
    </location>
</feature>
<dbReference type="SUPFAM" id="SSF48403">
    <property type="entry name" value="Ankyrin repeat"/>
    <property type="match status" value="1"/>
</dbReference>
<reference evidence="5" key="1">
    <citation type="submission" date="2022-08" db="EMBL/GenBank/DDBJ databases">
        <title>Novel sulphate-reducing endosymbionts in the free-living metamonad Anaeramoeba.</title>
        <authorList>
            <person name="Jerlstrom-Hultqvist J."/>
            <person name="Cepicka I."/>
            <person name="Gallot-Lavallee L."/>
            <person name="Salas-Leiva D."/>
            <person name="Curtis B.A."/>
            <person name="Zahonova K."/>
            <person name="Pipaliya S."/>
            <person name="Dacks J."/>
            <person name="Roger A.J."/>
        </authorList>
    </citation>
    <scope>NUCLEOTIDE SEQUENCE</scope>
    <source>
        <strain evidence="5">Busselton2</strain>
    </source>
</reference>